<dbReference type="EMBL" id="CADCUR010000273">
    <property type="protein sequence ID" value="CAA9421538.1"/>
    <property type="molecule type" value="Genomic_DNA"/>
</dbReference>
<gene>
    <name evidence="2" type="ORF">AVDCRST_MAG74-3021</name>
</gene>
<accession>A0A6J4PNX1</accession>
<feature type="compositionally biased region" description="Low complexity" evidence="1">
    <location>
        <begin position="46"/>
        <end position="58"/>
    </location>
</feature>
<feature type="region of interest" description="Disordered" evidence="1">
    <location>
        <begin position="157"/>
        <end position="233"/>
    </location>
</feature>
<sequence>MKHAANRTKPTIKAKAKTLNQVETVKKIKPAAKQSFSKTALKPRSLKPLQKAKAAAKTAPKDLPRAAKPTAKQIVPKLSAKTSNTLQVLSVRKAKPAAEQPAQPKAKKVELKTAVKTNKVSIKKVKPVASIKKVGAIAKTVKKLAAPKKAKLKIAPAKPKVSLKTSAKSLVKPAKSQPSKLAVQKTKQRPSKVEITASAAKIKSARQKSKPVVAAKKLKNTGKTKPIAAARPVEQKKIAPIAPTKPANLQSKKIQRAVPAKKTARKAEEHKEAEKIKLLAAAKKVVRRTQKLKPAISAATFGKPNRKTKKVVPVEKSAALTNAIEARQAPAPKPKNRKARPISSAVFRGKKERYDFKVFELSEKFEPIPAVYIISKRKTDRNKRGHHALICIGETASISDELKRHRRGKCVKKHEANVVSILPEADEKMRLKIETDLKAAHAVVCNLD</sequence>
<dbReference type="AlphaFoldDB" id="A0A6J4PNX1"/>
<name>A0A6J4PNX1_9BACT</name>
<feature type="region of interest" description="Disordered" evidence="1">
    <location>
        <begin position="34"/>
        <end position="78"/>
    </location>
</feature>
<protein>
    <submittedName>
        <fullName evidence="2">Uncharacterized protein</fullName>
    </submittedName>
</protein>
<feature type="region of interest" description="Disordered" evidence="1">
    <location>
        <begin position="247"/>
        <end position="272"/>
    </location>
</feature>
<organism evidence="2">
    <name type="scientific">uncultured Pyrinomonadaceae bacterium</name>
    <dbReference type="NCBI Taxonomy" id="2283094"/>
    <lineage>
        <taxon>Bacteria</taxon>
        <taxon>Pseudomonadati</taxon>
        <taxon>Acidobacteriota</taxon>
        <taxon>Blastocatellia</taxon>
        <taxon>Blastocatellales</taxon>
        <taxon>Pyrinomonadaceae</taxon>
        <taxon>environmental samples</taxon>
    </lineage>
</organism>
<reference evidence="2" key="1">
    <citation type="submission" date="2020-02" db="EMBL/GenBank/DDBJ databases">
        <authorList>
            <person name="Meier V. D."/>
        </authorList>
    </citation>
    <scope>NUCLEOTIDE SEQUENCE</scope>
    <source>
        <strain evidence="2">AVDCRST_MAG74</strain>
    </source>
</reference>
<proteinExistence type="predicted"/>
<evidence type="ECO:0000313" key="2">
    <source>
        <dbReference type="EMBL" id="CAA9421538.1"/>
    </source>
</evidence>
<evidence type="ECO:0000256" key="1">
    <source>
        <dbReference type="SAM" id="MobiDB-lite"/>
    </source>
</evidence>